<sequence>MALLGASGAYFLREDEPSYGYHHCPLGSVCFFSEQNGNGDICSWKGDDTDWLAGKETCAWTRDRPVKSVFVNVPDDGRAPGGVEYFRGRDFTPTGIDRTRHSRRTGCTAVRQQGNLAGTYAPLSHRWIDHC</sequence>
<dbReference type="RefSeq" id="WP_062925185.1">
    <property type="nucleotide sequence ID" value="NZ_CP015098.1"/>
</dbReference>
<keyword evidence="2" id="KW-1185">Reference proteome</keyword>
<proteinExistence type="predicted"/>
<evidence type="ECO:0000313" key="2">
    <source>
        <dbReference type="Proteomes" id="UP000076096"/>
    </source>
</evidence>
<dbReference type="STRING" id="1783515.A4E84_03855"/>
<dbReference type="Pfam" id="PF03995">
    <property type="entry name" value="Inhibitor_I36"/>
    <property type="match status" value="1"/>
</dbReference>
<evidence type="ECO:0008006" key="3">
    <source>
        <dbReference type="Google" id="ProtNLM"/>
    </source>
</evidence>
<dbReference type="EMBL" id="CP015098">
    <property type="protein sequence ID" value="AMW08718.1"/>
    <property type="molecule type" value="Genomic_DNA"/>
</dbReference>
<reference evidence="2" key="1">
    <citation type="submission" date="2016-04" db="EMBL/GenBank/DDBJ databases">
        <authorList>
            <person name="Zhang B."/>
        </authorList>
    </citation>
    <scope>NUCLEOTIDE SEQUENCE [LARGE SCALE GENOMIC DNA]</scope>
    <source>
        <strain evidence="2">S10</strain>
    </source>
</reference>
<gene>
    <name evidence="1" type="ORF">A4E84_03855</name>
</gene>
<dbReference type="Proteomes" id="UP000076096">
    <property type="component" value="Chromosome"/>
</dbReference>
<name>A0A143BTY0_9ACTN</name>
<accession>A0A143BTY0</accession>
<organism evidence="1 2">
    <name type="scientific">Streptomyces qaidamensis</name>
    <dbReference type="NCBI Taxonomy" id="1783515"/>
    <lineage>
        <taxon>Bacteria</taxon>
        <taxon>Bacillati</taxon>
        <taxon>Actinomycetota</taxon>
        <taxon>Actinomycetes</taxon>
        <taxon>Kitasatosporales</taxon>
        <taxon>Streptomycetaceae</taxon>
        <taxon>Streptomyces</taxon>
        <taxon>Streptomyces aurantiacus group</taxon>
    </lineage>
</organism>
<dbReference type="AlphaFoldDB" id="A0A143BTY0"/>
<dbReference type="KEGG" id="stsi:A4E84_03855"/>
<protein>
    <recommendedName>
        <fullName evidence="3">Peptidase inhibitor</fullName>
    </recommendedName>
</protein>
<evidence type="ECO:0000313" key="1">
    <source>
        <dbReference type="EMBL" id="AMW08718.1"/>
    </source>
</evidence>